<gene>
    <name evidence="2" type="ORF">OXD698_LOCUS41005</name>
</gene>
<dbReference type="SUPFAM" id="SSF52540">
    <property type="entry name" value="P-loop containing nucleoside triphosphate hydrolases"/>
    <property type="match status" value="2"/>
</dbReference>
<dbReference type="Proteomes" id="UP000663844">
    <property type="component" value="Unassembled WGS sequence"/>
</dbReference>
<dbReference type="AlphaFoldDB" id="A0A820BAL1"/>
<dbReference type="EMBL" id="CAJOAZ010009467">
    <property type="protein sequence ID" value="CAF4204361.1"/>
    <property type="molecule type" value="Genomic_DNA"/>
</dbReference>
<feature type="non-terminal residue" evidence="2">
    <location>
        <position position="193"/>
    </location>
</feature>
<name>A0A820BAL1_9BILA</name>
<evidence type="ECO:0008006" key="4">
    <source>
        <dbReference type="Google" id="ProtNLM"/>
    </source>
</evidence>
<reference evidence="2" key="1">
    <citation type="submission" date="2021-02" db="EMBL/GenBank/DDBJ databases">
        <authorList>
            <person name="Nowell W R."/>
        </authorList>
    </citation>
    <scope>NUCLEOTIDE SEQUENCE</scope>
</reference>
<organism evidence="2 3">
    <name type="scientific">Adineta steineri</name>
    <dbReference type="NCBI Taxonomy" id="433720"/>
    <lineage>
        <taxon>Eukaryota</taxon>
        <taxon>Metazoa</taxon>
        <taxon>Spiralia</taxon>
        <taxon>Gnathifera</taxon>
        <taxon>Rotifera</taxon>
        <taxon>Eurotatoria</taxon>
        <taxon>Bdelloidea</taxon>
        <taxon>Adinetida</taxon>
        <taxon>Adinetidae</taxon>
        <taxon>Adineta</taxon>
    </lineage>
</organism>
<sequence>HFFRAKRAKCLILIGPSGTGKTSFALSLPGRVNYFQERWNLDLWNNYARYSVYDDVPWDDFAKLNFPSKKNLLTQKCNKINATDKYRGTKEINVRQPAIVLLNPEDAGSLLQEPNTTEQQNMFEYWKKRAFIYIMGPDEYFYKRQRRQQNAITTADGNQVSNSTSSMSSTEERIGGQYEFDEMIQHYEEKHSK</sequence>
<evidence type="ECO:0000313" key="3">
    <source>
        <dbReference type="Proteomes" id="UP000663844"/>
    </source>
</evidence>
<proteinExistence type="predicted"/>
<evidence type="ECO:0000256" key="1">
    <source>
        <dbReference type="SAM" id="MobiDB-lite"/>
    </source>
</evidence>
<comment type="caution">
    <text evidence="2">The sequence shown here is derived from an EMBL/GenBank/DDBJ whole genome shotgun (WGS) entry which is preliminary data.</text>
</comment>
<accession>A0A820BAL1</accession>
<protein>
    <recommendedName>
        <fullName evidence="4">Helicase superfamily 3 single-stranded DNA/RNA virus domain-containing protein</fullName>
    </recommendedName>
</protein>
<feature type="region of interest" description="Disordered" evidence="1">
    <location>
        <begin position="152"/>
        <end position="177"/>
    </location>
</feature>
<dbReference type="InterPro" id="IPR027417">
    <property type="entry name" value="P-loop_NTPase"/>
</dbReference>
<evidence type="ECO:0000313" key="2">
    <source>
        <dbReference type="EMBL" id="CAF4204361.1"/>
    </source>
</evidence>